<evidence type="ECO:0000256" key="6">
    <source>
        <dbReference type="ARBA" id="ARBA00022989"/>
    </source>
</evidence>
<evidence type="ECO:0000256" key="7">
    <source>
        <dbReference type="ARBA" id="ARBA00023136"/>
    </source>
</evidence>
<keyword evidence="6 9" id="KW-1133">Transmembrane helix</keyword>
<evidence type="ECO:0000313" key="12">
    <source>
        <dbReference type="Proteomes" id="UP000287649"/>
    </source>
</evidence>
<comment type="cofactor">
    <cofactor evidence="1">
        <name>Mg(2+)</name>
        <dbReference type="ChEBI" id="CHEBI:18420"/>
    </cofactor>
</comment>
<dbReference type="OrthoDB" id="9812260at2"/>
<comment type="subcellular location">
    <subcellularLocation>
        <location evidence="2">Cell membrane</location>
        <topology evidence="2">Multi-pass membrane protein</topology>
    </subcellularLocation>
</comment>
<dbReference type="RefSeq" id="WP_126773167.1">
    <property type="nucleotide sequence ID" value="NZ_PIPX01000002.1"/>
</dbReference>
<evidence type="ECO:0000256" key="1">
    <source>
        <dbReference type="ARBA" id="ARBA00001946"/>
    </source>
</evidence>
<protein>
    <recommendedName>
        <fullName evidence="3">diguanylate cyclase</fullName>
        <ecNumber evidence="3">2.7.7.65</ecNumber>
    </recommendedName>
</protein>
<keyword evidence="7 9" id="KW-0472">Membrane</keyword>
<comment type="caution">
    <text evidence="11">The sequence shown here is derived from an EMBL/GenBank/DDBJ whole genome shotgun (WGS) entry which is preliminary data.</text>
</comment>
<dbReference type="Pfam" id="PF00990">
    <property type="entry name" value="GGDEF"/>
    <property type="match status" value="1"/>
</dbReference>
<evidence type="ECO:0000256" key="9">
    <source>
        <dbReference type="SAM" id="Phobius"/>
    </source>
</evidence>
<keyword evidence="12" id="KW-1185">Reference proteome</keyword>
<dbReference type="InterPro" id="IPR033479">
    <property type="entry name" value="dCache_1"/>
</dbReference>
<dbReference type="EC" id="2.7.7.65" evidence="3"/>
<dbReference type="EMBL" id="PIPX01000002">
    <property type="protein sequence ID" value="RUO53451.1"/>
    <property type="molecule type" value="Genomic_DNA"/>
</dbReference>
<keyword evidence="4" id="KW-1003">Cell membrane</keyword>
<proteinExistence type="predicted"/>
<comment type="catalytic activity">
    <reaction evidence="8">
        <text>2 GTP = 3',3'-c-di-GMP + 2 diphosphate</text>
        <dbReference type="Rhea" id="RHEA:24898"/>
        <dbReference type="ChEBI" id="CHEBI:33019"/>
        <dbReference type="ChEBI" id="CHEBI:37565"/>
        <dbReference type="ChEBI" id="CHEBI:58805"/>
        <dbReference type="EC" id="2.7.7.65"/>
    </reaction>
</comment>
<evidence type="ECO:0000256" key="5">
    <source>
        <dbReference type="ARBA" id="ARBA00022692"/>
    </source>
</evidence>
<reference evidence="12" key="1">
    <citation type="journal article" date="2018" name="Front. Microbiol.">
        <title>Genome-Based Analysis Reveals the Taxonomy and Diversity of the Family Idiomarinaceae.</title>
        <authorList>
            <person name="Liu Y."/>
            <person name="Lai Q."/>
            <person name="Shao Z."/>
        </authorList>
    </citation>
    <scope>NUCLEOTIDE SEQUENCE [LARGE SCALE GENOMIC DNA]</scope>
    <source>
        <strain evidence="12">PO-M2</strain>
    </source>
</reference>
<sequence length="513" mass="56909">MLVPVNLKLRWFAIYAGFGLLLSVVITAILTQAATRQIQQQVGVSLANVAEQVAHQLERGMVERLRDLQTAAQLMPTPDSEASNVRLERLVAALYNSYSDYAWIGITDRSGKVLISSENILEGADVSARPWFQGALQQPYFIGDVHGALLLEKILNPNGDEPLRFVDISLPLKDAEGTIWGVFGSHLNWQWAEGVEQNALRSLESLPGTDILLVSSENQIILGPDTLKGQALQTPVADEVREKGWGLQEWRDGAEYLIGYAQVRSSANYQGPQWQVMVREPIALALQPITELRWQAAWIGLAVALTFAGIGWISAGRIARPFANLSSKLEREVRERTDELRASNEKLRQLATTDSLTGLLNRRALFERAEQLQQQALRHGQPLAVVMLDLDHFKQVNDRYGHAAGDDVLVELANDLRAQLREVDLGARTGGEEFTLVLDGSTAEQAKKVVERLATTFKEHRFTSGDDEFQVTLSAGVVAWELEQSFDKAVDHADKRLYQAKEKGRDCVVAASD</sequence>
<dbReference type="PROSITE" id="PS50887">
    <property type="entry name" value="GGDEF"/>
    <property type="match status" value="1"/>
</dbReference>
<dbReference type="AlphaFoldDB" id="A0A432XXZ9"/>
<feature type="domain" description="GGDEF" evidence="10">
    <location>
        <begin position="381"/>
        <end position="513"/>
    </location>
</feature>
<organism evidence="11 12">
    <name type="scientific">Pseudidiomarina homiensis</name>
    <dbReference type="NCBI Taxonomy" id="364198"/>
    <lineage>
        <taxon>Bacteria</taxon>
        <taxon>Pseudomonadati</taxon>
        <taxon>Pseudomonadota</taxon>
        <taxon>Gammaproteobacteria</taxon>
        <taxon>Alteromonadales</taxon>
        <taxon>Idiomarinaceae</taxon>
        <taxon>Pseudidiomarina</taxon>
    </lineage>
</organism>
<feature type="transmembrane region" description="Helical" evidence="9">
    <location>
        <begin position="12"/>
        <end position="31"/>
    </location>
</feature>
<evidence type="ECO:0000256" key="3">
    <source>
        <dbReference type="ARBA" id="ARBA00012528"/>
    </source>
</evidence>
<name>A0A432XXZ9_9GAMM</name>
<dbReference type="InterPro" id="IPR050469">
    <property type="entry name" value="Diguanylate_Cyclase"/>
</dbReference>
<evidence type="ECO:0000256" key="8">
    <source>
        <dbReference type="ARBA" id="ARBA00034247"/>
    </source>
</evidence>
<evidence type="ECO:0000256" key="4">
    <source>
        <dbReference type="ARBA" id="ARBA00022475"/>
    </source>
</evidence>
<keyword evidence="5 9" id="KW-0812">Transmembrane</keyword>
<evidence type="ECO:0000259" key="10">
    <source>
        <dbReference type="PROSITE" id="PS50887"/>
    </source>
</evidence>
<dbReference type="FunFam" id="3.30.70.270:FF:000001">
    <property type="entry name" value="Diguanylate cyclase domain protein"/>
    <property type="match status" value="1"/>
</dbReference>
<dbReference type="Gene3D" id="3.30.450.20">
    <property type="entry name" value="PAS domain"/>
    <property type="match status" value="1"/>
</dbReference>
<gene>
    <name evidence="11" type="ORF">CWI70_09710</name>
</gene>
<dbReference type="SMART" id="SM00267">
    <property type="entry name" value="GGDEF"/>
    <property type="match status" value="1"/>
</dbReference>
<dbReference type="Proteomes" id="UP000287649">
    <property type="component" value="Unassembled WGS sequence"/>
</dbReference>
<dbReference type="InterPro" id="IPR029787">
    <property type="entry name" value="Nucleotide_cyclase"/>
</dbReference>
<dbReference type="InterPro" id="IPR043128">
    <property type="entry name" value="Rev_trsase/Diguanyl_cyclase"/>
</dbReference>
<dbReference type="GO" id="GO:0052621">
    <property type="term" value="F:diguanylate cyclase activity"/>
    <property type="evidence" value="ECO:0007669"/>
    <property type="project" value="UniProtKB-EC"/>
</dbReference>
<dbReference type="Pfam" id="PF02743">
    <property type="entry name" value="dCache_1"/>
    <property type="match status" value="1"/>
</dbReference>
<dbReference type="PANTHER" id="PTHR45138:SF9">
    <property type="entry name" value="DIGUANYLATE CYCLASE DGCM-RELATED"/>
    <property type="match status" value="1"/>
</dbReference>
<dbReference type="Gene3D" id="3.30.70.270">
    <property type="match status" value="1"/>
</dbReference>
<evidence type="ECO:0000313" key="11">
    <source>
        <dbReference type="EMBL" id="RUO53451.1"/>
    </source>
</evidence>
<feature type="transmembrane region" description="Helical" evidence="9">
    <location>
        <begin position="296"/>
        <end position="315"/>
    </location>
</feature>
<dbReference type="CDD" id="cd01949">
    <property type="entry name" value="GGDEF"/>
    <property type="match status" value="1"/>
</dbReference>
<accession>A0A432XXZ9</accession>
<dbReference type="NCBIfam" id="TIGR00254">
    <property type="entry name" value="GGDEF"/>
    <property type="match status" value="1"/>
</dbReference>
<dbReference type="GO" id="GO:0005886">
    <property type="term" value="C:plasma membrane"/>
    <property type="evidence" value="ECO:0007669"/>
    <property type="project" value="UniProtKB-SubCell"/>
</dbReference>
<dbReference type="PANTHER" id="PTHR45138">
    <property type="entry name" value="REGULATORY COMPONENTS OF SENSORY TRANSDUCTION SYSTEM"/>
    <property type="match status" value="1"/>
</dbReference>
<dbReference type="InterPro" id="IPR000160">
    <property type="entry name" value="GGDEF_dom"/>
</dbReference>
<evidence type="ECO:0000256" key="2">
    <source>
        <dbReference type="ARBA" id="ARBA00004651"/>
    </source>
</evidence>
<dbReference type="SUPFAM" id="SSF55073">
    <property type="entry name" value="Nucleotide cyclase"/>
    <property type="match status" value="1"/>
</dbReference>